<dbReference type="EMBL" id="JBHEZX010000005">
    <property type="protein sequence ID" value="MFC1410492.1"/>
    <property type="molecule type" value="Genomic_DNA"/>
</dbReference>
<gene>
    <name evidence="1" type="ORF">ACEZDG_14580</name>
</gene>
<comment type="caution">
    <text evidence="1">The sequence shown here is derived from an EMBL/GenBank/DDBJ whole genome shotgun (WGS) entry which is preliminary data.</text>
</comment>
<evidence type="ECO:0000313" key="1">
    <source>
        <dbReference type="EMBL" id="MFC1410492.1"/>
    </source>
</evidence>
<name>A0ABV6V9U4_9ACTN</name>
<organism evidence="1 2">
    <name type="scientific">Streptacidiphilus alkalitolerans</name>
    <dbReference type="NCBI Taxonomy" id="3342712"/>
    <lineage>
        <taxon>Bacteria</taxon>
        <taxon>Bacillati</taxon>
        <taxon>Actinomycetota</taxon>
        <taxon>Actinomycetes</taxon>
        <taxon>Kitasatosporales</taxon>
        <taxon>Streptomycetaceae</taxon>
        <taxon>Streptacidiphilus</taxon>
    </lineage>
</organism>
<sequence>MTNPPAAPPSEYHLRLATKGPGARALLLCERYPEHGMDWHAAVELAYALALAQDPTLAPDPETICAVLAPGTAAALTAADALYRPLDEAAHAITGLPPAETQARMDAYLTQARTPPGVPLPTAVHTILEGRRPDPLSDYHDARGHGLAVARDILAHQILPALGPDDRFRPIHTTRERTTMDELKTTVQVRVLLLVGGEAEVTADAADWEAPRRYPASVIAEAVGVPMAELPGMRLLADVGADDRLQGWRRP</sequence>
<evidence type="ECO:0000313" key="2">
    <source>
        <dbReference type="Proteomes" id="UP001592582"/>
    </source>
</evidence>
<protein>
    <submittedName>
        <fullName evidence="1">Uncharacterized protein</fullName>
    </submittedName>
</protein>
<dbReference type="RefSeq" id="WP_380508225.1">
    <property type="nucleotide sequence ID" value="NZ_JBHEZX010000005.1"/>
</dbReference>
<proteinExistence type="predicted"/>
<reference evidence="1 2" key="1">
    <citation type="submission" date="2024-09" db="EMBL/GenBank/DDBJ databases">
        <authorList>
            <person name="Lee S.D."/>
        </authorList>
    </citation>
    <scope>NUCLEOTIDE SEQUENCE [LARGE SCALE GENOMIC DNA]</scope>
    <source>
        <strain evidence="1 2">N1-1</strain>
    </source>
</reference>
<keyword evidence="2" id="KW-1185">Reference proteome</keyword>
<dbReference type="Proteomes" id="UP001592582">
    <property type="component" value="Unassembled WGS sequence"/>
</dbReference>
<accession>A0ABV6V9U4</accession>